<proteinExistence type="predicted"/>
<sequence length="108" mass="11323">MSESAGMSEVAVSGLGDPMRAGSTRVGGARVRRCLGPRRRRAADVRPGTAFAHRTRRRVWACGGERDLDGRPAAPTPDDAPAGVRHGGHRVSHRPAAVDVVAEHVGVA</sequence>
<keyword evidence="3" id="KW-1185">Reference proteome</keyword>
<evidence type="ECO:0000313" key="3">
    <source>
        <dbReference type="Proteomes" id="UP000204221"/>
    </source>
</evidence>
<dbReference type="AlphaFoldDB" id="A0A221W7V4"/>
<feature type="region of interest" description="Disordered" evidence="1">
    <location>
        <begin position="1"/>
        <end position="30"/>
    </location>
</feature>
<feature type="region of interest" description="Disordered" evidence="1">
    <location>
        <begin position="63"/>
        <end position="93"/>
    </location>
</feature>
<organism evidence="2 3">
    <name type="scientific">Actinoalloteichus hoggarensis</name>
    <dbReference type="NCBI Taxonomy" id="1470176"/>
    <lineage>
        <taxon>Bacteria</taxon>
        <taxon>Bacillati</taxon>
        <taxon>Actinomycetota</taxon>
        <taxon>Actinomycetes</taxon>
        <taxon>Pseudonocardiales</taxon>
        <taxon>Pseudonocardiaceae</taxon>
        <taxon>Actinoalloteichus</taxon>
    </lineage>
</organism>
<evidence type="ECO:0000256" key="1">
    <source>
        <dbReference type="SAM" id="MobiDB-lite"/>
    </source>
</evidence>
<dbReference type="KEGG" id="ahg:AHOG_21860"/>
<evidence type="ECO:0000313" key="2">
    <source>
        <dbReference type="EMBL" id="ASO21988.1"/>
    </source>
</evidence>
<name>A0A221W7V4_9PSEU</name>
<dbReference type="EMBL" id="CP022521">
    <property type="protein sequence ID" value="ASO21988.1"/>
    <property type="molecule type" value="Genomic_DNA"/>
</dbReference>
<feature type="compositionally biased region" description="Low complexity" evidence="1">
    <location>
        <begin position="72"/>
        <end position="82"/>
    </location>
</feature>
<reference evidence="2 3" key="1">
    <citation type="submission" date="2017-07" db="EMBL/GenBank/DDBJ databases">
        <title>Complete genome sequence of Actinoalloteichus hoggarensis DSM 45943, type strain of Actinoalloteichus hoggarensis.</title>
        <authorList>
            <person name="Ruckert C."/>
            <person name="Nouioui I."/>
            <person name="Willmese J."/>
            <person name="van Wezel G."/>
            <person name="Klenk H.-P."/>
            <person name="Kalinowski J."/>
            <person name="Zotchev S.B."/>
        </authorList>
    </citation>
    <scope>NUCLEOTIDE SEQUENCE [LARGE SCALE GENOMIC DNA]</scope>
    <source>
        <strain evidence="2 3">DSM 45943</strain>
    </source>
</reference>
<dbReference type="Proteomes" id="UP000204221">
    <property type="component" value="Chromosome"/>
</dbReference>
<accession>A0A221W7V4</accession>
<protein>
    <submittedName>
        <fullName evidence="2">Uncharacterized protein</fullName>
    </submittedName>
</protein>
<gene>
    <name evidence="2" type="ORF">AHOG_21860</name>
</gene>